<sequence>MKKRGPIIAIAGAVMIVMAASIAYSVMPKTSLGSGGGNFFPSPESLFDSVSDKVSIDAGNVYTFSHTVNAAQIPLMWGVHVVDYNPNDSVAISITNIFGDKFGSFVDNDPIFIKSFNVPKADTYSFNIENKGKEPITVVMLFTENPEQSKALTDPNSPFVKNILPLAEAGFLLIIGIIVIISGTLLGVLDWRKGKNPSSGRYV</sequence>
<evidence type="ECO:0000313" key="3">
    <source>
        <dbReference type="Proteomes" id="UP000230607"/>
    </source>
</evidence>
<dbReference type="Proteomes" id="UP000230607">
    <property type="component" value="Chromosome 1"/>
</dbReference>
<accession>A0A2H1FBU0</accession>
<feature type="transmembrane region" description="Helical" evidence="1">
    <location>
        <begin position="169"/>
        <end position="189"/>
    </location>
</feature>
<evidence type="ECO:0000313" key="2">
    <source>
        <dbReference type="EMBL" id="SMH70235.1"/>
    </source>
</evidence>
<protein>
    <submittedName>
        <fullName evidence="2">Uncharacterized protein</fullName>
    </submittedName>
</protein>
<keyword evidence="1" id="KW-0472">Membrane</keyword>
<reference evidence="3" key="1">
    <citation type="submission" date="2017-03" db="EMBL/GenBank/DDBJ databases">
        <authorList>
            <person name="Herbold C."/>
        </authorList>
    </citation>
    <scope>NUCLEOTIDE SEQUENCE [LARGE SCALE GENOMIC DNA]</scope>
</reference>
<name>A0A2H1FBU0_9ARCH</name>
<dbReference type="OrthoDB" id="12080at2157"/>
<organism evidence="2 3">
    <name type="scientific">Candidatus Nitrosotalea okcheonensis</name>
    <dbReference type="NCBI Taxonomy" id="1903276"/>
    <lineage>
        <taxon>Archaea</taxon>
        <taxon>Nitrososphaerota</taxon>
        <taxon>Nitrososphaeria</taxon>
        <taxon>Nitrosotaleales</taxon>
        <taxon>Nitrosotaleaceae</taxon>
        <taxon>Nitrosotalea</taxon>
    </lineage>
</organism>
<dbReference type="EMBL" id="LT841358">
    <property type="protein sequence ID" value="SMH70235.1"/>
    <property type="molecule type" value="Genomic_DNA"/>
</dbReference>
<keyword evidence="1" id="KW-0812">Transmembrane</keyword>
<feature type="transmembrane region" description="Helical" evidence="1">
    <location>
        <begin position="7"/>
        <end position="27"/>
    </location>
</feature>
<keyword evidence="1" id="KW-1133">Transmembrane helix</keyword>
<gene>
    <name evidence="2" type="ORF">NCS_10042</name>
</gene>
<keyword evidence="3" id="KW-1185">Reference proteome</keyword>
<proteinExistence type="predicted"/>
<dbReference type="RefSeq" id="WP_157926411.1">
    <property type="nucleotide sequence ID" value="NZ_LT841358.1"/>
</dbReference>
<dbReference type="AlphaFoldDB" id="A0A2H1FBU0"/>
<evidence type="ECO:0000256" key="1">
    <source>
        <dbReference type="SAM" id="Phobius"/>
    </source>
</evidence>